<gene>
    <name evidence="2" type="ORF">SAMN04487990_106177</name>
</gene>
<keyword evidence="1" id="KW-1133">Transmembrane helix</keyword>
<keyword evidence="1" id="KW-0472">Membrane</keyword>
<sequence>MIAFKEQQKFTQWWLWLLLIGVGIPSIVGLYQQLIQNKTYSDSSLSMTGLAIYTIVIVLLIALFLTLTLKTEINSQGIHMHYIPFVKKHTAWKDIENVEIINYGFVGGWGIRWGTDYGTVYNTKGNKGLAITLKTGKTFVIGSQKEDELIKVIEKVKSEGLI</sequence>
<evidence type="ECO:0000313" key="3">
    <source>
        <dbReference type="Proteomes" id="UP000198846"/>
    </source>
</evidence>
<protein>
    <submittedName>
        <fullName evidence="2">Uncharacterized protein</fullName>
    </submittedName>
</protein>
<organism evidence="2 3">
    <name type="scientific">Bizionia paragorgiae</name>
    <dbReference type="NCBI Taxonomy" id="283786"/>
    <lineage>
        <taxon>Bacteria</taxon>
        <taxon>Pseudomonadati</taxon>
        <taxon>Bacteroidota</taxon>
        <taxon>Flavobacteriia</taxon>
        <taxon>Flavobacteriales</taxon>
        <taxon>Flavobacteriaceae</taxon>
        <taxon>Bizionia</taxon>
    </lineage>
</organism>
<evidence type="ECO:0000256" key="1">
    <source>
        <dbReference type="SAM" id="Phobius"/>
    </source>
</evidence>
<dbReference type="Proteomes" id="UP000198846">
    <property type="component" value="Unassembled WGS sequence"/>
</dbReference>
<accession>A0A1H3YFL8</accession>
<dbReference type="EMBL" id="FNQK01000006">
    <property type="protein sequence ID" value="SEA10316.1"/>
    <property type="molecule type" value="Genomic_DNA"/>
</dbReference>
<dbReference type="STRING" id="283786.SAMN04487990_106177"/>
<proteinExistence type="predicted"/>
<keyword evidence="3" id="KW-1185">Reference proteome</keyword>
<feature type="transmembrane region" description="Helical" evidence="1">
    <location>
        <begin position="51"/>
        <end position="69"/>
    </location>
</feature>
<name>A0A1H3YFL8_BIZPA</name>
<evidence type="ECO:0000313" key="2">
    <source>
        <dbReference type="EMBL" id="SEA10316.1"/>
    </source>
</evidence>
<reference evidence="2 3" key="1">
    <citation type="submission" date="2016-10" db="EMBL/GenBank/DDBJ databases">
        <authorList>
            <person name="de Groot N.N."/>
        </authorList>
    </citation>
    <scope>NUCLEOTIDE SEQUENCE [LARGE SCALE GENOMIC DNA]</scope>
    <source>
        <strain evidence="2 3">DSM 23842</strain>
    </source>
</reference>
<feature type="transmembrane region" description="Helical" evidence="1">
    <location>
        <begin position="12"/>
        <end position="31"/>
    </location>
</feature>
<dbReference type="AlphaFoldDB" id="A0A1H3YFL8"/>
<keyword evidence="1" id="KW-0812">Transmembrane</keyword>
<dbReference type="RefSeq" id="WP_245705874.1">
    <property type="nucleotide sequence ID" value="NZ_FNQK01000006.1"/>
</dbReference>